<feature type="signal peptide" evidence="2">
    <location>
        <begin position="1"/>
        <end position="19"/>
    </location>
</feature>
<feature type="chain" id="PRO_5044576375" description="Rhodanese domain-containing protein" evidence="2">
    <location>
        <begin position="20"/>
        <end position="271"/>
    </location>
</feature>
<dbReference type="Gene3D" id="3.40.250.10">
    <property type="entry name" value="Rhodanese-like domain"/>
    <property type="match status" value="1"/>
</dbReference>
<dbReference type="InterPro" id="IPR001763">
    <property type="entry name" value="Rhodanese-like_dom"/>
</dbReference>
<dbReference type="EMBL" id="ABEU02000010">
    <property type="protein sequence ID" value="PNR46655.1"/>
    <property type="molecule type" value="Genomic_DNA"/>
</dbReference>
<dbReference type="PANTHER" id="PTHR45508:SF1">
    <property type="entry name" value="RHODANESE-LIKE DOMAIN-CONTAINING PROTEIN 9, CHLOROPLASTIC"/>
    <property type="match status" value="1"/>
</dbReference>
<reference evidence="5" key="3">
    <citation type="submission" date="2020-12" db="UniProtKB">
        <authorList>
            <consortium name="EnsemblPlants"/>
        </authorList>
    </citation>
    <scope>IDENTIFICATION</scope>
</reference>
<dbReference type="Proteomes" id="UP000006727">
    <property type="component" value="Chromosome 10"/>
</dbReference>
<dbReference type="STRING" id="3218.A0A2K1JYR4"/>
<evidence type="ECO:0000256" key="2">
    <source>
        <dbReference type="SAM" id="SignalP"/>
    </source>
</evidence>
<reference evidence="4 6" key="1">
    <citation type="journal article" date="2008" name="Science">
        <title>The Physcomitrella genome reveals evolutionary insights into the conquest of land by plants.</title>
        <authorList>
            <person name="Rensing S."/>
            <person name="Lang D."/>
            <person name="Zimmer A."/>
            <person name="Terry A."/>
            <person name="Salamov A."/>
            <person name="Shapiro H."/>
            <person name="Nishiyama T."/>
            <person name="Perroud P.-F."/>
            <person name="Lindquist E."/>
            <person name="Kamisugi Y."/>
            <person name="Tanahashi T."/>
            <person name="Sakakibara K."/>
            <person name="Fujita T."/>
            <person name="Oishi K."/>
            <person name="Shin-I T."/>
            <person name="Kuroki Y."/>
            <person name="Toyoda A."/>
            <person name="Suzuki Y."/>
            <person name="Hashimoto A."/>
            <person name="Yamaguchi K."/>
            <person name="Sugano A."/>
            <person name="Kohara Y."/>
            <person name="Fujiyama A."/>
            <person name="Anterola A."/>
            <person name="Aoki S."/>
            <person name="Ashton N."/>
            <person name="Barbazuk W.B."/>
            <person name="Barker E."/>
            <person name="Bennetzen J."/>
            <person name="Bezanilla M."/>
            <person name="Blankenship R."/>
            <person name="Cho S.H."/>
            <person name="Dutcher S."/>
            <person name="Estelle M."/>
            <person name="Fawcett J.A."/>
            <person name="Gundlach H."/>
            <person name="Hanada K."/>
            <person name="Heyl A."/>
            <person name="Hicks K.A."/>
            <person name="Hugh J."/>
            <person name="Lohr M."/>
            <person name="Mayer K."/>
            <person name="Melkozernov A."/>
            <person name="Murata T."/>
            <person name="Nelson D."/>
            <person name="Pils B."/>
            <person name="Prigge M."/>
            <person name="Reiss B."/>
            <person name="Renner T."/>
            <person name="Rombauts S."/>
            <person name="Rushton P."/>
            <person name="Sanderfoot A."/>
            <person name="Schween G."/>
            <person name="Shiu S.-H."/>
            <person name="Stueber K."/>
            <person name="Theodoulou F.L."/>
            <person name="Tu H."/>
            <person name="Van de Peer Y."/>
            <person name="Verrier P.J."/>
            <person name="Waters E."/>
            <person name="Wood A."/>
            <person name="Yang L."/>
            <person name="Cove D."/>
            <person name="Cuming A."/>
            <person name="Hasebe M."/>
            <person name="Lucas S."/>
            <person name="Mishler D.B."/>
            <person name="Reski R."/>
            <person name="Grigoriev I."/>
            <person name="Quatrano R.S."/>
            <person name="Boore J.L."/>
        </authorList>
    </citation>
    <scope>NUCLEOTIDE SEQUENCE [LARGE SCALE GENOMIC DNA]</scope>
    <source>
        <strain evidence="5 6">cv. Gransden 2004</strain>
    </source>
</reference>
<dbReference type="InterPro" id="IPR036873">
    <property type="entry name" value="Rhodanese-like_dom_sf"/>
</dbReference>
<sequence length="271" mass="29443">MAMAMAACSSLAAAAAAAASSTSSSSVSVVQSPSPACQLRGFPCLMQTSSHRRSCTRLRSFQRYIGTRSSLSETQAPIGARAGVQYLDQEEAKKMVSEEGYTVVDIRDGSQYDRSHIAKSVHVPLFIANEDMDPGTLIKKFAHNSFAGAFYGLAFTKENDDFLPTFERQFKKDDKILLVCQEGLRSGAAAEKLEEAGYQNVAYLMNGLQKVQPGTFEKEGPKELADAGKAGLVTIQQPFSVVLGSLLILALLFLQFFPDQSQQILKAFMTQ</sequence>
<dbReference type="PANTHER" id="PTHR45508">
    <property type="entry name" value="RHODANESE-LIKE DOMAIN-CONTAINING PROTEIN 9, CHLOROPLASTIC"/>
    <property type="match status" value="1"/>
</dbReference>
<dbReference type="GeneID" id="112288082"/>
<name>A0A2K1JYR4_PHYPA</name>
<dbReference type="OMA" id="CIAVRIK"/>
<dbReference type="CDD" id="cd00158">
    <property type="entry name" value="RHOD"/>
    <property type="match status" value="1"/>
</dbReference>
<dbReference type="PROSITE" id="PS50206">
    <property type="entry name" value="RHODANESE_3"/>
    <property type="match status" value="1"/>
</dbReference>
<dbReference type="AlphaFoldDB" id="A0A2K1JYR4"/>
<dbReference type="Gramene" id="Pp3c10_12080V3.1">
    <property type="protein sequence ID" value="Pp3c10_12080V3.1"/>
    <property type="gene ID" value="Pp3c10_12080"/>
</dbReference>
<dbReference type="PaxDb" id="3218-PP1S141_8V6.1"/>
<evidence type="ECO:0000313" key="6">
    <source>
        <dbReference type="Proteomes" id="UP000006727"/>
    </source>
</evidence>
<keyword evidence="1" id="KW-0472">Membrane</keyword>
<evidence type="ECO:0000259" key="3">
    <source>
        <dbReference type="PROSITE" id="PS50206"/>
    </source>
</evidence>
<keyword evidence="6" id="KW-1185">Reference proteome</keyword>
<dbReference type="InterPro" id="IPR044615">
    <property type="entry name" value="STR9"/>
</dbReference>
<dbReference type="Gramene" id="Pp3c10_12080V3.2">
    <property type="protein sequence ID" value="Pp3c10_12080V3.2"/>
    <property type="gene ID" value="Pp3c10_12080"/>
</dbReference>
<accession>A0A2K1JYR4</accession>
<protein>
    <recommendedName>
        <fullName evidence="3">Rhodanese domain-containing protein</fullName>
    </recommendedName>
</protein>
<evidence type="ECO:0000256" key="1">
    <source>
        <dbReference type="SAM" id="Phobius"/>
    </source>
</evidence>
<reference evidence="4 6" key="2">
    <citation type="journal article" date="2018" name="Plant J.">
        <title>The Physcomitrella patens chromosome-scale assembly reveals moss genome structure and evolution.</title>
        <authorList>
            <person name="Lang D."/>
            <person name="Ullrich K.K."/>
            <person name="Murat F."/>
            <person name="Fuchs J."/>
            <person name="Jenkins J."/>
            <person name="Haas F.B."/>
            <person name="Piednoel M."/>
            <person name="Gundlach H."/>
            <person name="Van Bel M."/>
            <person name="Meyberg R."/>
            <person name="Vives C."/>
            <person name="Morata J."/>
            <person name="Symeonidi A."/>
            <person name="Hiss M."/>
            <person name="Muchero W."/>
            <person name="Kamisugi Y."/>
            <person name="Saleh O."/>
            <person name="Blanc G."/>
            <person name="Decker E.L."/>
            <person name="van Gessel N."/>
            <person name="Grimwood J."/>
            <person name="Hayes R.D."/>
            <person name="Graham S.W."/>
            <person name="Gunter L.E."/>
            <person name="McDaniel S.F."/>
            <person name="Hoernstein S.N.W."/>
            <person name="Larsson A."/>
            <person name="Li F.W."/>
            <person name="Perroud P.F."/>
            <person name="Phillips J."/>
            <person name="Ranjan P."/>
            <person name="Rokshar D.S."/>
            <person name="Rothfels C.J."/>
            <person name="Schneider L."/>
            <person name="Shu S."/>
            <person name="Stevenson D.W."/>
            <person name="Thummler F."/>
            <person name="Tillich M."/>
            <person name="Villarreal Aguilar J.C."/>
            <person name="Widiez T."/>
            <person name="Wong G.K."/>
            <person name="Wymore A."/>
            <person name="Zhang Y."/>
            <person name="Zimmer A.D."/>
            <person name="Quatrano R.S."/>
            <person name="Mayer K.F.X."/>
            <person name="Goodstein D."/>
            <person name="Casacuberta J.M."/>
            <person name="Vandepoele K."/>
            <person name="Reski R."/>
            <person name="Cuming A.C."/>
            <person name="Tuskan G.A."/>
            <person name="Maumus F."/>
            <person name="Salse J."/>
            <person name="Schmutz J."/>
            <person name="Rensing S.A."/>
        </authorList>
    </citation>
    <scope>NUCLEOTIDE SEQUENCE [LARGE SCALE GENOMIC DNA]</scope>
    <source>
        <strain evidence="5 6">cv. Gransden 2004</strain>
    </source>
</reference>
<proteinExistence type="predicted"/>
<gene>
    <name evidence="5" type="primary">LOC112288082</name>
    <name evidence="4" type="ORF">PHYPA_013775</name>
</gene>
<dbReference type="EnsemblPlants" id="Pp3c10_12080V3.2">
    <property type="protein sequence ID" value="Pp3c10_12080V3.2"/>
    <property type="gene ID" value="Pp3c10_12080"/>
</dbReference>
<organism evidence="4">
    <name type="scientific">Physcomitrium patens</name>
    <name type="common">Spreading-leaved earth moss</name>
    <name type="synonym">Physcomitrella patens</name>
    <dbReference type="NCBI Taxonomy" id="3218"/>
    <lineage>
        <taxon>Eukaryota</taxon>
        <taxon>Viridiplantae</taxon>
        <taxon>Streptophyta</taxon>
        <taxon>Embryophyta</taxon>
        <taxon>Bryophyta</taxon>
        <taxon>Bryophytina</taxon>
        <taxon>Bryopsida</taxon>
        <taxon>Funariidae</taxon>
        <taxon>Funariales</taxon>
        <taxon>Funariaceae</taxon>
        <taxon>Physcomitrium</taxon>
    </lineage>
</organism>
<dbReference type="Pfam" id="PF00581">
    <property type="entry name" value="Rhodanese"/>
    <property type="match status" value="1"/>
</dbReference>
<dbReference type="RefSeq" id="XP_024387690.1">
    <property type="nucleotide sequence ID" value="XM_024531922.2"/>
</dbReference>
<dbReference type="OrthoDB" id="566238at2759"/>
<feature type="transmembrane region" description="Helical" evidence="1">
    <location>
        <begin position="239"/>
        <end position="257"/>
    </location>
</feature>
<dbReference type="SUPFAM" id="SSF52821">
    <property type="entry name" value="Rhodanese/Cell cycle control phosphatase"/>
    <property type="match status" value="1"/>
</dbReference>
<dbReference type="SMART" id="SM00450">
    <property type="entry name" value="RHOD"/>
    <property type="match status" value="1"/>
</dbReference>
<evidence type="ECO:0000313" key="5">
    <source>
        <dbReference type="EnsemblPlants" id="Pp3c10_12080V3.1"/>
    </source>
</evidence>
<evidence type="ECO:0000313" key="4">
    <source>
        <dbReference type="EMBL" id="PNR46655.1"/>
    </source>
</evidence>
<keyword evidence="1" id="KW-0812">Transmembrane</keyword>
<feature type="domain" description="Rhodanese" evidence="3">
    <location>
        <begin position="97"/>
        <end position="220"/>
    </location>
</feature>
<keyword evidence="2" id="KW-0732">Signal</keyword>
<keyword evidence="1" id="KW-1133">Transmembrane helix</keyword>
<dbReference type="EnsemblPlants" id="Pp3c10_12080V3.1">
    <property type="protein sequence ID" value="Pp3c10_12080V3.1"/>
    <property type="gene ID" value="Pp3c10_12080"/>
</dbReference>